<evidence type="ECO:0000313" key="9">
    <source>
        <dbReference type="Proteomes" id="UP000293638"/>
    </source>
</evidence>
<dbReference type="PROSITE" id="PS00480">
    <property type="entry name" value="CITRATE_SYNTHASE"/>
    <property type="match status" value="1"/>
</dbReference>
<dbReference type="InterPro" id="IPR016142">
    <property type="entry name" value="Citrate_synth-like_lrg_a-sub"/>
</dbReference>
<dbReference type="RefSeq" id="WP_130492402.1">
    <property type="nucleotide sequence ID" value="NZ_SGXD01000002.1"/>
</dbReference>
<keyword evidence="9" id="KW-1185">Reference proteome</keyword>
<feature type="active site" evidence="6">
    <location>
        <position position="331"/>
    </location>
</feature>
<dbReference type="AlphaFoldDB" id="A0A4Q7NSM4"/>
<dbReference type="GO" id="GO:0036440">
    <property type="term" value="F:citrate synthase activity"/>
    <property type="evidence" value="ECO:0007669"/>
    <property type="project" value="UniProtKB-EC"/>
</dbReference>
<dbReference type="InterPro" id="IPR019810">
    <property type="entry name" value="Citrate_synthase_AS"/>
</dbReference>
<comment type="caution">
    <text evidence="8">The sequence shown here is derived from an EMBL/GenBank/DDBJ whole genome shotgun (WGS) entry which is preliminary data.</text>
</comment>
<dbReference type="UniPathway" id="UPA00223"/>
<dbReference type="PIRSF" id="PIRSF001369">
    <property type="entry name" value="Citrate_synth"/>
    <property type="match status" value="1"/>
</dbReference>
<dbReference type="GO" id="GO:0006099">
    <property type="term" value="P:tricarboxylic acid cycle"/>
    <property type="evidence" value="ECO:0007669"/>
    <property type="project" value="UniProtKB-UniPathway"/>
</dbReference>
<dbReference type="InterPro" id="IPR024176">
    <property type="entry name" value="Citrate_synthase_bac-typ"/>
</dbReference>
<dbReference type="InterPro" id="IPR002020">
    <property type="entry name" value="Citrate_synthase"/>
</dbReference>
<dbReference type="PRINTS" id="PR00143">
    <property type="entry name" value="CITRTSNTHASE"/>
</dbReference>
<reference evidence="8 9" key="1">
    <citation type="submission" date="2019-02" db="EMBL/GenBank/DDBJ databases">
        <title>Genomic Encyclopedia of Type Strains, Phase IV (KMG-IV): sequencing the most valuable type-strain genomes for metagenomic binning, comparative biology and taxonomic classification.</title>
        <authorList>
            <person name="Goeker M."/>
        </authorList>
    </citation>
    <scope>NUCLEOTIDE SEQUENCE [LARGE SCALE GENOMIC DNA]</scope>
    <source>
        <strain evidence="8 9">DSM 45622</strain>
    </source>
</reference>
<comment type="catalytic activity">
    <reaction evidence="4">
        <text>oxaloacetate + acetyl-CoA + H2O = citrate + CoA + H(+)</text>
        <dbReference type="Rhea" id="RHEA:16845"/>
        <dbReference type="ChEBI" id="CHEBI:15377"/>
        <dbReference type="ChEBI" id="CHEBI:15378"/>
        <dbReference type="ChEBI" id="CHEBI:16452"/>
        <dbReference type="ChEBI" id="CHEBI:16947"/>
        <dbReference type="ChEBI" id="CHEBI:57287"/>
        <dbReference type="ChEBI" id="CHEBI:57288"/>
        <dbReference type="EC" id="2.3.3.16"/>
    </reaction>
</comment>
<keyword evidence="3 5" id="KW-0808">Transferase</keyword>
<dbReference type="PANTHER" id="PTHR11739:SF23">
    <property type="entry name" value="CITRATE SYNTHASE 2-RELATED"/>
    <property type="match status" value="1"/>
</dbReference>
<dbReference type="Proteomes" id="UP000293638">
    <property type="component" value="Unassembled WGS sequence"/>
</dbReference>
<dbReference type="PANTHER" id="PTHR11739">
    <property type="entry name" value="CITRATE SYNTHASE"/>
    <property type="match status" value="1"/>
</dbReference>
<dbReference type="GO" id="GO:0005975">
    <property type="term" value="P:carbohydrate metabolic process"/>
    <property type="evidence" value="ECO:0007669"/>
    <property type="project" value="TreeGrafter"/>
</dbReference>
<dbReference type="Gene3D" id="1.10.230.10">
    <property type="entry name" value="Cytochrome P450-Terp, domain 2"/>
    <property type="match status" value="1"/>
</dbReference>
<dbReference type="SUPFAM" id="SSF48256">
    <property type="entry name" value="Citrate synthase"/>
    <property type="match status" value="1"/>
</dbReference>
<dbReference type="Pfam" id="PF00285">
    <property type="entry name" value="Citrate_synt"/>
    <property type="match status" value="1"/>
</dbReference>
<comment type="pathway">
    <text evidence="1">Carbohydrate metabolism; tricarboxylic acid cycle.</text>
</comment>
<dbReference type="InterPro" id="IPR036969">
    <property type="entry name" value="Citrate_synthase_sf"/>
</dbReference>
<comment type="similarity">
    <text evidence="2 5 7">Belongs to the citrate synthase family.</text>
</comment>
<evidence type="ECO:0000256" key="5">
    <source>
        <dbReference type="PIRNR" id="PIRNR001369"/>
    </source>
</evidence>
<proteinExistence type="inferred from homology"/>
<evidence type="ECO:0000313" key="8">
    <source>
        <dbReference type="EMBL" id="RZS89860.1"/>
    </source>
</evidence>
<protein>
    <recommendedName>
        <fullName evidence="5">Citrate synthase</fullName>
    </recommendedName>
</protein>
<accession>A0A4Q7NSM4</accession>
<dbReference type="Gene3D" id="1.10.580.10">
    <property type="entry name" value="Citrate Synthase, domain 1"/>
    <property type="match status" value="1"/>
</dbReference>
<evidence type="ECO:0000256" key="3">
    <source>
        <dbReference type="ARBA" id="ARBA00022679"/>
    </source>
</evidence>
<dbReference type="EMBL" id="SGXD01000002">
    <property type="protein sequence ID" value="RZS89860.1"/>
    <property type="molecule type" value="Genomic_DNA"/>
</dbReference>
<evidence type="ECO:0000256" key="4">
    <source>
        <dbReference type="ARBA" id="ARBA00049288"/>
    </source>
</evidence>
<feature type="active site" evidence="6">
    <location>
        <position position="278"/>
    </location>
</feature>
<evidence type="ECO:0000256" key="6">
    <source>
        <dbReference type="PIRSR" id="PIRSR001369-1"/>
    </source>
</evidence>
<dbReference type="GO" id="GO:0005829">
    <property type="term" value="C:cytosol"/>
    <property type="evidence" value="ECO:0007669"/>
    <property type="project" value="TreeGrafter"/>
</dbReference>
<sequence length="392" mass="41724">MTTIAAVPSTPDRSAPVPTLAAPPGLQGVVVARTTIGDVRGEEGFYHYRQYSAVELARTRSFEDVWHLLHVGELPDSSASVAFARRVRAMRELPPRTAALLPSLAQEPPVQALRTVLSAAGAELGMRPTWDLDAAARAEDALRLCALVPTALAALHRLSRGLDPVAPDPGLGHVQDYLRMMLGEDPRPEHVAAVEAYLISTIDHGLNASTFTARVVASTGADLAACLVAALGALSGPLHGGAPSRALDALEEIGPPDRADEWARERVLAGDRLMGFGHAVYRTADPRSVLLREVAEGLGGELVARAVAVEATVLEVLAELKPGRRLATNVEYYAGVVMEQCGIPREMFTPTFAVSRVLGWSAHVLEQAREQKIYRPAAEYVGPPAPQPVPAA</sequence>
<evidence type="ECO:0000256" key="2">
    <source>
        <dbReference type="ARBA" id="ARBA00010566"/>
    </source>
</evidence>
<organism evidence="8 9">
    <name type="scientific">Motilibacter rhizosphaerae</name>
    <dbReference type="NCBI Taxonomy" id="598652"/>
    <lineage>
        <taxon>Bacteria</taxon>
        <taxon>Bacillati</taxon>
        <taxon>Actinomycetota</taxon>
        <taxon>Actinomycetes</taxon>
        <taxon>Motilibacterales</taxon>
        <taxon>Motilibacteraceae</taxon>
        <taxon>Motilibacter</taxon>
    </lineage>
</organism>
<dbReference type="FunFam" id="1.10.230.10:FF:000007">
    <property type="entry name" value="Citrate synthase"/>
    <property type="match status" value="1"/>
</dbReference>
<name>A0A4Q7NSM4_9ACTN</name>
<gene>
    <name evidence="8" type="ORF">EV189_1636</name>
</gene>
<evidence type="ECO:0000256" key="1">
    <source>
        <dbReference type="ARBA" id="ARBA00005163"/>
    </source>
</evidence>
<dbReference type="OrthoDB" id="9800864at2"/>
<evidence type="ECO:0000256" key="7">
    <source>
        <dbReference type="RuleBase" id="RU003406"/>
    </source>
</evidence>
<dbReference type="InterPro" id="IPR016143">
    <property type="entry name" value="Citrate_synth-like_sm_a-sub"/>
</dbReference>
<dbReference type="NCBIfam" id="NF009005">
    <property type="entry name" value="PRK12350.1"/>
    <property type="match status" value="1"/>
</dbReference>